<evidence type="ECO:0000313" key="2">
    <source>
        <dbReference type="Proteomes" id="UP000789405"/>
    </source>
</evidence>
<dbReference type="AlphaFoldDB" id="A0A9N9P1J5"/>
<feature type="non-terminal residue" evidence="1">
    <location>
        <position position="1"/>
    </location>
</feature>
<name>A0A9N9P1J5_9GLOM</name>
<feature type="non-terminal residue" evidence="1">
    <location>
        <position position="138"/>
    </location>
</feature>
<gene>
    <name evidence="1" type="ORF">DERYTH_LOCUS19478</name>
</gene>
<dbReference type="OrthoDB" id="2426897at2759"/>
<sequence>HPNNVVLSAPIHFATCISKEILNCAPIPISYNGSLIHNPVNIDTSLVCFHLITQYCGIFDLSYMQRKSQWSISQEVNVNFNQIELLTIHSYDDAIKEKEKERNMEEVRLVEFKESNLHTLEDYLNALEMIISVNKNIG</sequence>
<accession>A0A9N9P1J5</accession>
<evidence type="ECO:0000313" key="1">
    <source>
        <dbReference type="EMBL" id="CAG8779533.1"/>
    </source>
</evidence>
<dbReference type="EMBL" id="CAJVPY010021427">
    <property type="protein sequence ID" value="CAG8779533.1"/>
    <property type="molecule type" value="Genomic_DNA"/>
</dbReference>
<organism evidence="1 2">
    <name type="scientific">Dentiscutata erythropus</name>
    <dbReference type="NCBI Taxonomy" id="1348616"/>
    <lineage>
        <taxon>Eukaryota</taxon>
        <taxon>Fungi</taxon>
        <taxon>Fungi incertae sedis</taxon>
        <taxon>Mucoromycota</taxon>
        <taxon>Glomeromycotina</taxon>
        <taxon>Glomeromycetes</taxon>
        <taxon>Diversisporales</taxon>
        <taxon>Gigasporaceae</taxon>
        <taxon>Dentiscutata</taxon>
    </lineage>
</organism>
<proteinExistence type="predicted"/>
<dbReference type="Proteomes" id="UP000789405">
    <property type="component" value="Unassembled WGS sequence"/>
</dbReference>
<comment type="caution">
    <text evidence="1">The sequence shown here is derived from an EMBL/GenBank/DDBJ whole genome shotgun (WGS) entry which is preliminary data.</text>
</comment>
<reference evidence="1" key="1">
    <citation type="submission" date="2021-06" db="EMBL/GenBank/DDBJ databases">
        <authorList>
            <person name="Kallberg Y."/>
            <person name="Tangrot J."/>
            <person name="Rosling A."/>
        </authorList>
    </citation>
    <scope>NUCLEOTIDE SEQUENCE</scope>
    <source>
        <strain evidence="1">MA453B</strain>
    </source>
</reference>
<protein>
    <submittedName>
        <fullName evidence="1">21482_t:CDS:1</fullName>
    </submittedName>
</protein>
<keyword evidence="2" id="KW-1185">Reference proteome</keyword>